<proteinExistence type="predicted"/>
<comment type="caution">
    <text evidence="1">The sequence shown here is derived from an EMBL/GenBank/DDBJ whole genome shotgun (WGS) entry which is preliminary data.</text>
</comment>
<dbReference type="HOGENOM" id="CLU_3182495_0_0_9"/>
<accession>C0BAE0</accession>
<reference evidence="1 2" key="1">
    <citation type="submission" date="2009-02" db="EMBL/GenBank/DDBJ databases">
        <authorList>
            <person name="Fulton L."/>
            <person name="Clifton S."/>
            <person name="Fulton B."/>
            <person name="Xu J."/>
            <person name="Minx P."/>
            <person name="Pepin K.H."/>
            <person name="Johnson M."/>
            <person name="Bhonagiri V."/>
            <person name="Nash W.E."/>
            <person name="Mardis E.R."/>
            <person name="Wilson R.K."/>
        </authorList>
    </citation>
    <scope>NUCLEOTIDE SEQUENCE [LARGE SCALE GENOMIC DNA]</scope>
    <source>
        <strain evidence="1 2">ATCC 27758</strain>
    </source>
</reference>
<evidence type="ECO:0000313" key="2">
    <source>
        <dbReference type="Proteomes" id="UP000003793"/>
    </source>
</evidence>
<reference evidence="1 2" key="2">
    <citation type="submission" date="2009-03" db="EMBL/GenBank/DDBJ databases">
        <title>Draft genome sequence of Coprococcus comes (ATCC 27758).</title>
        <authorList>
            <person name="Sudarsanam P."/>
            <person name="Ley R."/>
            <person name="Guruge J."/>
            <person name="Turnbaugh P.J."/>
            <person name="Mahowald M."/>
            <person name="Liep D."/>
            <person name="Gordon J."/>
        </authorList>
    </citation>
    <scope>NUCLEOTIDE SEQUENCE [LARGE SCALE GENOMIC DNA]</scope>
    <source>
        <strain evidence="1 2">ATCC 27758</strain>
    </source>
</reference>
<sequence>MKHYLYKKYRREIMQHGYRKSNYCKRIIRRFVVKCGQIKKPPCESK</sequence>
<name>C0BAE0_9FIRM</name>
<protein>
    <submittedName>
        <fullName evidence="1">Uncharacterized protein</fullName>
    </submittedName>
</protein>
<dbReference type="Proteomes" id="UP000003793">
    <property type="component" value="Unassembled WGS sequence"/>
</dbReference>
<evidence type="ECO:0000313" key="1">
    <source>
        <dbReference type="EMBL" id="EEG89064.1"/>
    </source>
</evidence>
<dbReference type="AlphaFoldDB" id="C0BAE0"/>
<organism evidence="1 2">
    <name type="scientific">Coprococcus comes ATCC 27758</name>
    <dbReference type="NCBI Taxonomy" id="470146"/>
    <lineage>
        <taxon>Bacteria</taxon>
        <taxon>Bacillati</taxon>
        <taxon>Bacillota</taxon>
        <taxon>Clostridia</taxon>
        <taxon>Lachnospirales</taxon>
        <taxon>Lachnospiraceae</taxon>
        <taxon>Coprococcus</taxon>
    </lineage>
</organism>
<dbReference type="EMBL" id="ABVR01000041">
    <property type="protein sequence ID" value="EEG89064.1"/>
    <property type="molecule type" value="Genomic_DNA"/>
</dbReference>
<gene>
    <name evidence="1" type="ORF">COPCOM_02041</name>
</gene>